<organism evidence="2 3">
    <name type="scientific">Paraburkholderia phenazinium</name>
    <dbReference type="NCBI Taxonomy" id="60549"/>
    <lineage>
        <taxon>Bacteria</taxon>
        <taxon>Pseudomonadati</taxon>
        <taxon>Pseudomonadota</taxon>
        <taxon>Betaproteobacteria</taxon>
        <taxon>Burkholderiales</taxon>
        <taxon>Burkholderiaceae</taxon>
        <taxon>Paraburkholderia</taxon>
    </lineage>
</organism>
<accession>A0A1N6GQI7</accession>
<sequence>MQHDTKPQNAGPRDEDKSRGDTRTAAQKEEAERTDPARTRQRPKQTAEVPLGTGERSEPPGGGGREAQRVSPDKQRGH</sequence>
<feature type="region of interest" description="Disordered" evidence="1">
    <location>
        <begin position="1"/>
        <end position="78"/>
    </location>
</feature>
<dbReference type="AlphaFoldDB" id="A0A1N6GQI7"/>
<name>A0A1N6GQI7_9BURK</name>
<feature type="compositionally biased region" description="Basic and acidic residues" evidence="1">
    <location>
        <begin position="66"/>
        <end position="78"/>
    </location>
</feature>
<reference evidence="2 3" key="1">
    <citation type="submission" date="2016-11" db="EMBL/GenBank/DDBJ databases">
        <authorList>
            <person name="Jaros S."/>
            <person name="Januszkiewicz K."/>
            <person name="Wedrychowicz H."/>
        </authorList>
    </citation>
    <scope>NUCLEOTIDE SEQUENCE [LARGE SCALE GENOMIC DNA]</scope>
    <source>
        <strain evidence="2 3">GAS86</strain>
    </source>
</reference>
<dbReference type="Proteomes" id="UP000184693">
    <property type="component" value="Unassembled WGS sequence"/>
</dbReference>
<dbReference type="EMBL" id="FSRM01000001">
    <property type="protein sequence ID" value="SIO09826.1"/>
    <property type="molecule type" value="Genomic_DNA"/>
</dbReference>
<protein>
    <submittedName>
        <fullName evidence="2">Uncharacterized protein</fullName>
    </submittedName>
</protein>
<gene>
    <name evidence="2" type="ORF">SAMN05444168_2602</name>
</gene>
<dbReference type="OrthoDB" id="9103623at2"/>
<proteinExistence type="predicted"/>
<evidence type="ECO:0000313" key="2">
    <source>
        <dbReference type="EMBL" id="SIO09826.1"/>
    </source>
</evidence>
<feature type="compositionally biased region" description="Basic and acidic residues" evidence="1">
    <location>
        <begin position="1"/>
        <end position="38"/>
    </location>
</feature>
<evidence type="ECO:0000313" key="3">
    <source>
        <dbReference type="Proteomes" id="UP000184693"/>
    </source>
</evidence>
<evidence type="ECO:0000256" key="1">
    <source>
        <dbReference type="SAM" id="MobiDB-lite"/>
    </source>
</evidence>
<dbReference type="RefSeq" id="WP_074264608.1">
    <property type="nucleotide sequence ID" value="NZ_FSRM01000001.1"/>
</dbReference>